<dbReference type="EMBL" id="CP001928">
    <property type="protein sequence ID" value="ADI37967.1"/>
    <property type="molecule type" value="Genomic_DNA"/>
</dbReference>
<evidence type="ECO:0000313" key="2">
    <source>
        <dbReference type="EMBL" id="ADI37967.1"/>
    </source>
</evidence>
<gene>
    <name evidence="2" type="ordered locus">wcw_0599</name>
</gene>
<dbReference type="eggNOG" id="ENOG5033FQ0">
    <property type="taxonomic scope" value="Bacteria"/>
</dbReference>
<dbReference type="KEGG" id="wch:wcw_0599"/>
<sequence length="79" mass="8329">MKLWKKTAILLTCSSMLCLNTSEGIEYCTDTGGCAYEDAYQSCCIAPAIAFALVAIAGIIAVGVHNRSSSSHTTNAHTQ</sequence>
<dbReference type="HOGENOM" id="CLU_195281_0_0_0"/>
<organism evidence="2 3">
    <name type="scientific">Waddlia chondrophila (strain ATCC VR-1470 / WSU 86-1044)</name>
    <dbReference type="NCBI Taxonomy" id="716544"/>
    <lineage>
        <taxon>Bacteria</taxon>
        <taxon>Pseudomonadati</taxon>
        <taxon>Chlamydiota</taxon>
        <taxon>Chlamydiia</taxon>
        <taxon>Parachlamydiales</taxon>
        <taxon>Waddliaceae</taxon>
        <taxon>Waddlia</taxon>
    </lineage>
</organism>
<keyword evidence="1" id="KW-0812">Transmembrane</keyword>
<dbReference type="AlphaFoldDB" id="D6YV06"/>
<keyword evidence="1" id="KW-1133">Transmembrane helix</keyword>
<feature type="transmembrane region" description="Helical" evidence="1">
    <location>
        <begin position="40"/>
        <end position="64"/>
    </location>
</feature>
<accession>D6YV06</accession>
<keyword evidence="3" id="KW-1185">Reference proteome</keyword>
<protein>
    <submittedName>
        <fullName evidence="2">Putative membrane protein</fullName>
    </submittedName>
</protein>
<reference evidence="2 3" key="1">
    <citation type="journal article" date="2010" name="PLoS ONE">
        <title>The Waddlia genome: a window into chlamydial biology.</title>
        <authorList>
            <person name="Bertelli C."/>
            <person name="Collyn F."/>
            <person name="Croxatto A."/>
            <person name="Ruckert C."/>
            <person name="Polkinghorne A."/>
            <person name="Kebbi-Beghdadi C."/>
            <person name="Goesmann A."/>
            <person name="Vaughan L."/>
            <person name="Greub G."/>
        </authorList>
    </citation>
    <scope>NUCLEOTIDE SEQUENCE [LARGE SCALE GENOMIC DNA]</scope>
    <source>
        <strain evidence="3">ATCC VR-1470 / WSU 86-1044</strain>
    </source>
</reference>
<dbReference type="RefSeq" id="WP_013181692.1">
    <property type="nucleotide sequence ID" value="NC_014225.1"/>
</dbReference>
<keyword evidence="1" id="KW-0472">Membrane</keyword>
<evidence type="ECO:0000256" key="1">
    <source>
        <dbReference type="SAM" id="Phobius"/>
    </source>
</evidence>
<evidence type="ECO:0000313" key="3">
    <source>
        <dbReference type="Proteomes" id="UP000001505"/>
    </source>
</evidence>
<dbReference type="STRING" id="716544.wcw_0599"/>
<dbReference type="Proteomes" id="UP000001505">
    <property type="component" value="Chromosome"/>
</dbReference>
<proteinExistence type="predicted"/>
<name>D6YV06_WADCW</name>